<dbReference type="SUPFAM" id="SSF118116">
    <property type="entry name" value="DNA mismatch repair protein MutL"/>
    <property type="match status" value="1"/>
</dbReference>
<dbReference type="Gene3D" id="3.30.1370.100">
    <property type="entry name" value="MutL, C-terminal domain, regulatory subdomain"/>
    <property type="match status" value="1"/>
</dbReference>
<dbReference type="InterPro" id="IPR042120">
    <property type="entry name" value="MutL_C_dimsub"/>
</dbReference>
<feature type="domain" description="MutL C-terminal dimerisation" evidence="1">
    <location>
        <begin position="78"/>
        <end position="239"/>
    </location>
</feature>
<name>A0A8J2R3K6_9NEOP</name>
<dbReference type="InterPro" id="IPR037198">
    <property type="entry name" value="MutL_C_sf"/>
</dbReference>
<dbReference type="OrthoDB" id="429932at2759"/>
<dbReference type="Gene3D" id="3.30.1540.20">
    <property type="entry name" value="MutL, C-terminal domain, dimerisation subdomain"/>
    <property type="match status" value="1"/>
</dbReference>
<dbReference type="GO" id="GO:0032300">
    <property type="term" value="C:mismatch repair complex"/>
    <property type="evidence" value="ECO:0007669"/>
    <property type="project" value="InterPro"/>
</dbReference>
<dbReference type="InterPro" id="IPR038973">
    <property type="entry name" value="MutL/Mlh/Pms-like"/>
</dbReference>
<keyword evidence="3" id="KW-1185">Reference proteome</keyword>
<dbReference type="AlphaFoldDB" id="A0A8J2R3K6"/>
<dbReference type="Proteomes" id="UP000789524">
    <property type="component" value="Unassembled WGS sequence"/>
</dbReference>
<organism evidence="2 3">
    <name type="scientific">Danaus chrysippus</name>
    <name type="common">African queen</name>
    <dbReference type="NCBI Taxonomy" id="151541"/>
    <lineage>
        <taxon>Eukaryota</taxon>
        <taxon>Metazoa</taxon>
        <taxon>Ecdysozoa</taxon>
        <taxon>Arthropoda</taxon>
        <taxon>Hexapoda</taxon>
        <taxon>Insecta</taxon>
        <taxon>Pterygota</taxon>
        <taxon>Neoptera</taxon>
        <taxon>Endopterygota</taxon>
        <taxon>Lepidoptera</taxon>
        <taxon>Glossata</taxon>
        <taxon>Ditrysia</taxon>
        <taxon>Papilionoidea</taxon>
        <taxon>Nymphalidae</taxon>
        <taxon>Danainae</taxon>
        <taxon>Danaini</taxon>
        <taxon>Danaina</taxon>
        <taxon>Danaus</taxon>
        <taxon>Anosia</taxon>
    </lineage>
</organism>
<evidence type="ECO:0000313" key="2">
    <source>
        <dbReference type="EMBL" id="CAG9579766.1"/>
    </source>
</evidence>
<accession>A0A8J2R3K6</accession>
<dbReference type="PANTHER" id="PTHR10073:SF47">
    <property type="entry name" value="DNA MISMATCH REPAIR PROTEIN MLH3"/>
    <property type="match status" value="1"/>
</dbReference>
<proteinExistence type="predicted"/>
<protein>
    <submittedName>
        <fullName evidence="2">(African queen) hypothetical protein</fullName>
    </submittedName>
</protein>
<evidence type="ECO:0000313" key="3">
    <source>
        <dbReference type="Proteomes" id="UP000789524"/>
    </source>
</evidence>
<dbReference type="EMBL" id="CAKASE010000079">
    <property type="protein sequence ID" value="CAG9579766.1"/>
    <property type="molecule type" value="Genomic_DNA"/>
</dbReference>
<dbReference type="GO" id="GO:0005524">
    <property type="term" value="F:ATP binding"/>
    <property type="evidence" value="ECO:0007669"/>
    <property type="project" value="InterPro"/>
</dbReference>
<dbReference type="InterPro" id="IPR042121">
    <property type="entry name" value="MutL_C_regsub"/>
</dbReference>
<reference evidence="2" key="1">
    <citation type="submission" date="2021-09" db="EMBL/GenBank/DDBJ databases">
        <authorList>
            <person name="Martin H S."/>
        </authorList>
    </citation>
    <scope>NUCLEOTIDE SEQUENCE</scope>
</reference>
<dbReference type="GO" id="GO:0016887">
    <property type="term" value="F:ATP hydrolysis activity"/>
    <property type="evidence" value="ECO:0007669"/>
    <property type="project" value="InterPro"/>
</dbReference>
<sequence>MSQIYKTRLQKQTNISISQIDYYENIMYDKFADDVVVKSKIFAPSIQNAEVNSRKSKNCDIRNDNLIFNATSLRQAKILGQIDRKFIAATINGKKTEVNVDFLVLFDQHAVDERVNLERNLAEYFNGEFWRSVEVDSIPLKLNENELLYLHNHKHKLSQFGLQWTFQENKILINSIPKAIIGKNDRQEQIVLKAVHRLILEQIDVIETIGGNLNIFPKAIMDLVFSEACRNAIKFGDNVSISDCTTLLESLSSCKTPFQCAHGRPVMAVLMELPTNIRNYKV</sequence>
<dbReference type="PANTHER" id="PTHR10073">
    <property type="entry name" value="DNA MISMATCH REPAIR PROTEIN MLH, PMS, MUTL"/>
    <property type="match status" value="1"/>
</dbReference>
<dbReference type="InterPro" id="IPR014790">
    <property type="entry name" value="MutL_C"/>
</dbReference>
<dbReference type="GO" id="GO:0006298">
    <property type="term" value="P:mismatch repair"/>
    <property type="evidence" value="ECO:0007669"/>
    <property type="project" value="InterPro"/>
</dbReference>
<evidence type="ECO:0000259" key="1">
    <source>
        <dbReference type="SMART" id="SM00853"/>
    </source>
</evidence>
<dbReference type="SMART" id="SM00853">
    <property type="entry name" value="MutL_C"/>
    <property type="match status" value="1"/>
</dbReference>
<gene>
    <name evidence="2" type="ORF">DCHRY22_LOCUS13336</name>
</gene>
<dbReference type="GO" id="GO:0140664">
    <property type="term" value="F:ATP-dependent DNA damage sensor activity"/>
    <property type="evidence" value="ECO:0007669"/>
    <property type="project" value="InterPro"/>
</dbReference>
<dbReference type="Pfam" id="PF08676">
    <property type="entry name" value="MutL_C"/>
    <property type="match status" value="1"/>
</dbReference>
<comment type="caution">
    <text evidence="2">The sequence shown here is derived from an EMBL/GenBank/DDBJ whole genome shotgun (WGS) entry which is preliminary data.</text>
</comment>